<evidence type="ECO:0000259" key="4">
    <source>
        <dbReference type="Pfam" id="PF00082"/>
    </source>
</evidence>
<dbReference type="PROSITE" id="PS51892">
    <property type="entry name" value="SUBTILASE"/>
    <property type="match status" value="1"/>
</dbReference>
<dbReference type="EMBL" id="BAGZ01000013">
    <property type="protein sequence ID" value="GAB78582.1"/>
    <property type="molecule type" value="Genomic_DNA"/>
</dbReference>
<keyword evidence="3" id="KW-0472">Membrane</keyword>
<evidence type="ECO:0000256" key="2">
    <source>
        <dbReference type="SAM" id="MobiDB-lite"/>
    </source>
</evidence>
<dbReference type="SUPFAM" id="SSF52743">
    <property type="entry name" value="Subtilisin-like"/>
    <property type="match status" value="1"/>
</dbReference>
<name>K6W9T0_9MICO</name>
<dbReference type="InterPro" id="IPR036852">
    <property type="entry name" value="Peptidase_S8/S53_dom_sf"/>
</dbReference>
<dbReference type="InterPro" id="IPR000209">
    <property type="entry name" value="Peptidase_S8/S53_dom"/>
</dbReference>
<dbReference type="Gene3D" id="3.40.50.200">
    <property type="entry name" value="Peptidase S8/S53 domain"/>
    <property type="match status" value="1"/>
</dbReference>
<organism evidence="5 6">
    <name type="scientific">Austwickia chelonae NBRC 105200</name>
    <dbReference type="NCBI Taxonomy" id="1184607"/>
    <lineage>
        <taxon>Bacteria</taxon>
        <taxon>Bacillati</taxon>
        <taxon>Actinomycetota</taxon>
        <taxon>Actinomycetes</taxon>
        <taxon>Micrococcales</taxon>
        <taxon>Dermatophilaceae</taxon>
        <taxon>Austwickia</taxon>
    </lineage>
</organism>
<feature type="domain" description="Peptidase S8/S53" evidence="4">
    <location>
        <begin position="15"/>
        <end position="128"/>
    </location>
</feature>
<dbReference type="STRING" id="100225.SAMN05421595_2860"/>
<comment type="caution">
    <text evidence="5">The sequence shown here is derived from an EMBL/GenBank/DDBJ whole genome shotgun (WGS) entry which is preliminary data.</text>
</comment>
<dbReference type="OrthoDB" id="9798386at2"/>
<evidence type="ECO:0000256" key="3">
    <source>
        <dbReference type="SAM" id="Phobius"/>
    </source>
</evidence>
<evidence type="ECO:0000256" key="1">
    <source>
        <dbReference type="PROSITE-ProRule" id="PRU01240"/>
    </source>
</evidence>
<dbReference type="GO" id="GO:0006508">
    <property type="term" value="P:proteolysis"/>
    <property type="evidence" value="ECO:0007669"/>
    <property type="project" value="InterPro"/>
</dbReference>
<sequence>NDKATDGGDWRQAFGALQVGGVTADLQIHPDSNRGIQKKDGLVYGQGNGVCGPYAVKVGEPIPGASPTGGYTKHGGGTSAATAVVSGVVAAVRSKYPELSAGQVIRRVLATAKRNGGGPVPDEQCGWGVVDAYAAVTADVPVGDKENPLGKLREGDTARGRPSNTASMGEWDRSYKPTYNLQEELAAWEAEKEAKAESVKRREQLKMAGVAVVAVAGVFGGVFWWRRRRGVGRQG</sequence>
<feature type="compositionally biased region" description="Basic and acidic residues" evidence="2">
    <location>
        <begin position="144"/>
        <end position="159"/>
    </location>
</feature>
<comment type="caution">
    <text evidence="1">Lacks conserved residue(s) required for the propagation of feature annotation.</text>
</comment>
<protein>
    <submittedName>
        <fullName evidence="5">Putative peptidase</fullName>
    </submittedName>
</protein>
<keyword evidence="3" id="KW-1133">Transmembrane helix</keyword>
<gene>
    <name evidence="5" type="ORF">AUCHE_13_00020</name>
</gene>
<evidence type="ECO:0000313" key="6">
    <source>
        <dbReference type="Proteomes" id="UP000008495"/>
    </source>
</evidence>
<dbReference type="Pfam" id="PF00082">
    <property type="entry name" value="Peptidase_S8"/>
    <property type="match status" value="1"/>
</dbReference>
<keyword evidence="3" id="KW-0812">Transmembrane</keyword>
<dbReference type="RefSeq" id="WP_006503338.1">
    <property type="nucleotide sequence ID" value="NZ_BAGZ01000013.1"/>
</dbReference>
<dbReference type="Proteomes" id="UP000008495">
    <property type="component" value="Unassembled WGS sequence"/>
</dbReference>
<dbReference type="GO" id="GO:0004252">
    <property type="term" value="F:serine-type endopeptidase activity"/>
    <property type="evidence" value="ECO:0007669"/>
    <property type="project" value="InterPro"/>
</dbReference>
<evidence type="ECO:0000313" key="5">
    <source>
        <dbReference type="EMBL" id="GAB78582.1"/>
    </source>
</evidence>
<accession>K6W9T0</accession>
<proteinExistence type="inferred from homology"/>
<dbReference type="eggNOG" id="COG1404">
    <property type="taxonomic scope" value="Bacteria"/>
</dbReference>
<keyword evidence="6" id="KW-1185">Reference proteome</keyword>
<dbReference type="AlphaFoldDB" id="K6W9T0"/>
<feature type="transmembrane region" description="Helical" evidence="3">
    <location>
        <begin position="207"/>
        <end position="225"/>
    </location>
</feature>
<feature type="non-terminal residue" evidence="5">
    <location>
        <position position="1"/>
    </location>
</feature>
<feature type="region of interest" description="Disordered" evidence="2">
    <location>
        <begin position="144"/>
        <end position="172"/>
    </location>
</feature>
<reference evidence="5 6" key="1">
    <citation type="submission" date="2012-08" db="EMBL/GenBank/DDBJ databases">
        <title>Whole genome shotgun sequence of Austwickia chelonae NBRC 105200.</title>
        <authorList>
            <person name="Yoshida I."/>
            <person name="Hosoyama A."/>
            <person name="Tsuchikane K."/>
            <person name="Katsumata H."/>
            <person name="Ando Y."/>
            <person name="Ohji S."/>
            <person name="Hamada M."/>
            <person name="Tamura T."/>
            <person name="Yamazoe A."/>
            <person name="Yamazaki S."/>
            <person name="Fujita N."/>
        </authorList>
    </citation>
    <scope>NUCLEOTIDE SEQUENCE [LARGE SCALE GENOMIC DNA]</scope>
    <source>
        <strain evidence="5 6">NBRC 105200</strain>
    </source>
</reference>
<comment type="similarity">
    <text evidence="1">Belongs to the peptidase S8 family.</text>
</comment>